<dbReference type="RefSeq" id="WP_153418636.1">
    <property type="nucleotide sequence ID" value="NZ_WFLM01000001.1"/>
</dbReference>
<dbReference type="AlphaFoldDB" id="A0A6N6VX77"/>
<dbReference type="Proteomes" id="UP000437748">
    <property type="component" value="Unassembled WGS sequence"/>
</dbReference>
<name>A0A6N6VX77_9BACT</name>
<gene>
    <name evidence="1" type="ORF">GCL60_04010</name>
</gene>
<keyword evidence="2" id="KW-1185">Reference proteome</keyword>
<evidence type="ECO:0000313" key="2">
    <source>
        <dbReference type="Proteomes" id="UP000437748"/>
    </source>
</evidence>
<dbReference type="OrthoDB" id="5293957at2"/>
<accession>A0A6N6VX77</accession>
<dbReference type="EMBL" id="WFLM01000001">
    <property type="protein sequence ID" value="KAB8041113.1"/>
    <property type="molecule type" value="Genomic_DNA"/>
</dbReference>
<sequence length="302" mass="35273">MKKLILFLFILILPSLIAAGALYYFFPKDFKNLIDLGKEKIVVYYPFLKKYIHVAEVVKKPVKKEEEPPLKEKIIIPNLHHFTNAEIYAPICGKEVTEKFADLFTGCEFCPKYLINEMKENQFKYISETRGFILKKEEEEAIIFMNGCYRSDQSGSAILIRKGFGGWQRVSVYNNIQFDKEPLEFFEENGRFIFVARRTILKNDEIKQELFSFQFQKNNMTQQNLFSIHMPRGLKCETALQGAIEIPIKMKDTIFQSNLEIVGCNENKLNGMYLLIFQLKDGVFKPNKETSILMTKIEKYGE</sequence>
<evidence type="ECO:0000313" key="1">
    <source>
        <dbReference type="EMBL" id="KAB8041113.1"/>
    </source>
</evidence>
<proteinExistence type="predicted"/>
<organism evidence="1 2">
    <name type="scientific">Silvanigrella paludirubra</name>
    <dbReference type="NCBI Taxonomy" id="2499159"/>
    <lineage>
        <taxon>Bacteria</taxon>
        <taxon>Pseudomonadati</taxon>
        <taxon>Bdellovibrionota</taxon>
        <taxon>Oligoflexia</taxon>
        <taxon>Silvanigrellales</taxon>
        <taxon>Silvanigrellaceae</taxon>
        <taxon>Silvanigrella</taxon>
    </lineage>
</organism>
<protein>
    <submittedName>
        <fullName evidence="1">Uncharacterized protein</fullName>
    </submittedName>
</protein>
<reference evidence="1 2" key="1">
    <citation type="submission" date="2019-10" db="EMBL/GenBank/DDBJ databases">
        <title>New species of Slilvanegrellaceae.</title>
        <authorList>
            <person name="Pitt A."/>
            <person name="Hahn M.W."/>
        </authorList>
    </citation>
    <scope>NUCLEOTIDE SEQUENCE [LARGE SCALE GENOMIC DNA]</scope>
    <source>
        <strain evidence="1 2">SP-Ram-0.45-NSY-1</strain>
    </source>
</reference>
<comment type="caution">
    <text evidence="1">The sequence shown here is derived from an EMBL/GenBank/DDBJ whole genome shotgun (WGS) entry which is preliminary data.</text>
</comment>